<evidence type="ECO:0008006" key="3">
    <source>
        <dbReference type="Google" id="ProtNLM"/>
    </source>
</evidence>
<dbReference type="Proteomes" id="UP001172142">
    <property type="component" value="Unassembled WGS sequence"/>
</dbReference>
<evidence type="ECO:0000313" key="2">
    <source>
        <dbReference type="Proteomes" id="UP001172142"/>
    </source>
</evidence>
<dbReference type="RefSeq" id="WP_301856179.1">
    <property type="nucleotide sequence ID" value="NZ_JAUJWU010000002.1"/>
</dbReference>
<protein>
    <recommendedName>
        <fullName evidence="3">Fibronectin type-III domain-containing protein</fullName>
    </recommendedName>
</protein>
<proteinExistence type="predicted"/>
<name>A0ABT8NCE1_9BACL</name>
<gene>
    <name evidence="1" type="ORF">QWY13_08550</name>
</gene>
<comment type="caution">
    <text evidence="1">The sequence shown here is derived from an EMBL/GenBank/DDBJ whole genome shotgun (WGS) entry which is preliminary data.</text>
</comment>
<sequence length="113" mass="12915">MKRKKTILLIALLLLTSGIFYYTTFFSYQPSEELSSFPIPKKAELIEVNRHAGVYSWASASEENGIPFGYEVVLKFNGWEEQAREGASVIYSKEDTQINVISQTELLTVRKMK</sequence>
<evidence type="ECO:0000313" key="1">
    <source>
        <dbReference type="EMBL" id="MDN7245550.1"/>
    </source>
</evidence>
<keyword evidence="2" id="KW-1185">Reference proteome</keyword>
<accession>A0ABT8NCE1</accession>
<dbReference type="EMBL" id="JAUJWU010000002">
    <property type="protein sequence ID" value="MDN7245550.1"/>
    <property type="molecule type" value="Genomic_DNA"/>
</dbReference>
<reference evidence="1 2" key="1">
    <citation type="submission" date="2023-07" db="EMBL/GenBank/DDBJ databases">
        <title>Novel species in genus Planococcus.</title>
        <authorList>
            <person name="Ning S."/>
        </authorList>
    </citation>
    <scope>NUCLEOTIDE SEQUENCE [LARGE SCALE GENOMIC DNA]</scope>
    <source>
        <strain evidence="1 2">N017</strain>
    </source>
</reference>
<organism evidence="1 2">
    <name type="scientific">Planococcus shenhongbingii</name>
    <dbReference type="NCBI Taxonomy" id="3058398"/>
    <lineage>
        <taxon>Bacteria</taxon>
        <taxon>Bacillati</taxon>
        <taxon>Bacillota</taxon>
        <taxon>Bacilli</taxon>
        <taxon>Bacillales</taxon>
        <taxon>Caryophanaceae</taxon>
        <taxon>Planococcus</taxon>
    </lineage>
</organism>